<dbReference type="NCBIfam" id="TIGR01174">
    <property type="entry name" value="ftsA"/>
    <property type="match status" value="1"/>
</dbReference>
<dbReference type="Pfam" id="PF14450">
    <property type="entry name" value="FtsA"/>
    <property type="match status" value="1"/>
</dbReference>
<keyword evidence="2 5" id="KW-0132">Cell division</keyword>
<evidence type="ECO:0000259" key="7">
    <source>
        <dbReference type="SMART" id="SM00842"/>
    </source>
</evidence>
<comment type="similarity">
    <text evidence="5 6">Belongs to the FtsA/MreB family.</text>
</comment>
<dbReference type="Proteomes" id="UP001058514">
    <property type="component" value="Chromosome"/>
</dbReference>
<evidence type="ECO:0000256" key="4">
    <source>
        <dbReference type="ARBA" id="ARBA00023306"/>
    </source>
</evidence>
<dbReference type="EMBL" id="CYSR01000002">
    <property type="protein sequence ID" value="CUH98202.1"/>
    <property type="molecule type" value="Genomic_DNA"/>
</dbReference>
<dbReference type="InterPro" id="IPR043129">
    <property type="entry name" value="ATPase_NBD"/>
</dbReference>
<dbReference type="SMART" id="SM00842">
    <property type="entry name" value="FtsA"/>
    <property type="match status" value="1"/>
</dbReference>
<dbReference type="Proteomes" id="UP000051326">
    <property type="component" value="Unassembled WGS sequence"/>
</dbReference>
<dbReference type="AlphaFoldDB" id="A0A0N7M3Z4"/>
<dbReference type="STRING" id="1396826.PHA8399_00315"/>
<sequence length="444" mass="47754">MTDLYQSQRAMRQMRRQAMQRGVVAILDVGSSKIACLVLRFDGTGRLSEDGSIGALAGQSGFRVIGAATTRSRGVQFGEITAMQETERAIRTAVQAAQKMAEVRVDHVIACFSGANPRSYGLDAALDLEGQVVSEHEVAQVLAACEVPEYGAGREVLHAQPVNFALDNRSGLADPRGQMGQTLAVDMHMLTVDAIAVQNLVRCIQRCDLELAGIASSAYVSGFSALVEDEQELGAACIDMGGGSTSISIFMKKHMIYADAVRLGGDHITSDISMGLGVPLSNAERIKTFCGGVHATGADDRDMIDIGGDTGDWEHDRRTVSRAELIGIMRPRVEEILEEVRARLDAAGFEYLSSQQIVLTGGSSQIMGLDGLASRILGQQVRLGRPLRVHGLPQSATGPGFASAVGLCLFAAHPQDEWWDFDMPASRHPAGTLGRAVRWFRENW</sequence>
<dbReference type="PANTHER" id="PTHR32432:SF4">
    <property type="entry name" value="CELL DIVISION PROTEIN FTSA"/>
    <property type="match status" value="1"/>
</dbReference>
<name>A0A0N7M3Z4_9RHOB</name>
<dbReference type="Pfam" id="PF02491">
    <property type="entry name" value="SHS2_FTSA"/>
    <property type="match status" value="1"/>
</dbReference>
<feature type="domain" description="SHS2" evidence="7">
    <location>
        <begin position="24"/>
        <end position="225"/>
    </location>
</feature>
<dbReference type="InterPro" id="IPR050696">
    <property type="entry name" value="FtsA/MreB"/>
</dbReference>
<evidence type="ECO:0000313" key="10">
    <source>
        <dbReference type="Proteomes" id="UP000051326"/>
    </source>
</evidence>
<evidence type="ECO:0000256" key="5">
    <source>
        <dbReference type="HAMAP-Rule" id="MF_02033"/>
    </source>
</evidence>
<organism evidence="8 10">
    <name type="scientific">Leisingera aquaemixtae</name>
    <dbReference type="NCBI Taxonomy" id="1396826"/>
    <lineage>
        <taxon>Bacteria</taxon>
        <taxon>Pseudomonadati</taxon>
        <taxon>Pseudomonadota</taxon>
        <taxon>Alphaproteobacteria</taxon>
        <taxon>Rhodobacterales</taxon>
        <taxon>Roseobacteraceae</taxon>
        <taxon>Leisingera</taxon>
    </lineage>
</organism>
<evidence type="ECO:0000313" key="11">
    <source>
        <dbReference type="Proteomes" id="UP001058514"/>
    </source>
</evidence>
<dbReference type="InterPro" id="IPR003494">
    <property type="entry name" value="SHS2_FtsA"/>
</dbReference>
<dbReference type="GO" id="GO:0032153">
    <property type="term" value="C:cell division site"/>
    <property type="evidence" value="ECO:0007669"/>
    <property type="project" value="UniProtKB-UniRule"/>
</dbReference>
<dbReference type="GO" id="GO:0043093">
    <property type="term" value="P:FtsZ-dependent cytokinesis"/>
    <property type="evidence" value="ECO:0007669"/>
    <property type="project" value="UniProtKB-UniRule"/>
</dbReference>
<accession>A0A0N7M3Z4</accession>
<evidence type="ECO:0000256" key="2">
    <source>
        <dbReference type="ARBA" id="ARBA00022618"/>
    </source>
</evidence>
<keyword evidence="3 5" id="KW-0472">Membrane</keyword>
<evidence type="ECO:0000313" key="8">
    <source>
        <dbReference type="EMBL" id="CUH98202.1"/>
    </source>
</evidence>
<dbReference type="CDD" id="cd24048">
    <property type="entry name" value="ASKHA_NBD_FtsA"/>
    <property type="match status" value="1"/>
</dbReference>
<evidence type="ECO:0000256" key="6">
    <source>
        <dbReference type="PIRNR" id="PIRNR003101"/>
    </source>
</evidence>
<proteinExistence type="inferred from homology"/>
<comment type="function">
    <text evidence="5 6">Cell division protein that is involved in the assembly of the Z ring. May serve as a membrane anchor for the Z ring.</text>
</comment>
<comment type="subunit">
    <text evidence="5">Self-interacts. Interacts with FtsZ.</text>
</comment>
<evidence type="ECO:0000256" key="1">
    <source>
        <dbReference type="ARBA" id="ARBA00022475"/>
    </source>
</evidence>
<keyword evidence="11" id="KW-1185">Reference proteome</keyword>
<keyword evidence="1 5" id="KW-1003">Cell membrane</keyword>
<dbReference type="PIRSF" id="PIRSF003101">
    <property type="entry name" value="FtsA"/>
    <property type="match status" value="1"/>
</dbReference>
<comment type="subcellular location">
    <subcellularLocation>
        <location evidence="5">Cell membrane</location>
        <topology evidence="5">Peripheral membrane protein</topology>
        <orientation evidence="5">Cytoplasmic side</orientation>
    </subcellularLocation>
    <text evidence="5">Localizes to the Z ring in an FtsZ-dependent manner. Targeted to the membrane through a conserved C-terminal amphipathic helix.</text>
</comment>
<dbReference type="GO" id="GO:0009898">
    <property type="term" value="C:cytoplasmic side of plasma membrane"/>
    <property type="evidence" value="ECO:0007669"/>
    <property type="project" value="UniProtKB-UniRule"/>
</dbReference>
<dbReference type="InterPro" id="IPR020823">
    <property type="entry name" value="Cell_div_FtsA"/>
</dbReference>
<dbReference type="SUPFAM" id="SSF53067">
    <property type="entry name" value="Actin-like ATPase domain"/>
    <property type="match status" value="2"/>
</dbReference>
<reference evidence="9" key="2">
    <citation type="submission" date="2021-08" db="EMBL/GenBank/DDBJ databases">
        <authorList>
            <person name="Nwanade C."/>
            <person name="Wang M."/>
            <person name="Masoudi A."/>
            <person name="Yu Z."/>
            <person name="Liu J."/>
        </authorList>
    </citation>
    <scope>NUCLEOTIDE SEQUENCE</scope>
    <source>
        <strain evidence="9">S166</strain>
    </source>
</reference>
<evidence type="ECO:0000313" key="9">
    <source>
        <dbReference type="EMBL" id="UWQ40238.1"/>
    </source>
</evidence>
<protein>
    <recommendedName>
        <fullName evidence="5 6">Cell division protein FtsA</fullName>
    </recommendedName>
</protein>
<gene>
    <name evidence="5 8" type="primary">ftsA</name>
    <name evidence="9" type="ORF">K3718_11740</name>
    <name evidence="8" type="ORF">PHA8399_00315</name>
</gene>
<dbReference type="Gene3D" id="3.30.420.40">
    <property type="match status" value="1"/>
</dbReference>
<dbReference type="HAMAP" id="MF_02033">
    <property type="entry name" value="FtsA"/>
    <property type="match status" value="1"/>
</dbReference>
<evidence type="ECO:0000256" key="3">
    <source>
        <dbReference type="ARBA" id="ARBA00023136"/>
    </source>
</evidence>
<dbReference type="EMBL" id="CP081051">
    <property type="protein sequence ID" value="UWQ40238.1"/>
    <property type="molecule type" value="Genomic_DNA"/>
</dbReference>
<dbReference type="PANTHER" id="PTHR32432">
    <property type="entry name" value="CELL DIVISION PROTEIN FTSA-RELATED"/>
    <property type="match status" value="1"/>
</dbReference>
<reference evidence="8 10" key="1">
    <citation type="submission" date="2015-09" db="EMBL/GenBank/DDBJ databases">
        <authorList>
            <consortium name="Swine Surveillance"/>
        </authorList>
    </citation>
    <scope>NUCLEOTIDE SEQUENCE [LARGE SCALE GENOMIC DNA]</scope>
    <source>
        <strain evidence="8 10">CECT 8399</strain>
    </source>
</reference>
<keyword evidence="4 5" id="KW-0131">Cell cycle</keyword>
<dbReference type="RefSeq" id="WP_058284496.1">
    <property type="nucleotide sequence ID" value="NZ_CP041159.1"/>
</dbReference>